<dbReference type="RefSeq" id="WP_209371622.1">
    <property type="nucleotide sequence ID" value="NZ_JAGIZA010000003.1"/>
</dbReference>
<comment type="caution">
    <text evidence="1">The sequence shown here is derived from an EMBL/GenBank/DDBJ whole genome shotgun (WGS) entry which is preliminary data.</text>
</comment>
<sequence length="112" mass="12396">MPIRASERARYPKDWPAISKRIRERSGGRCEFEADGARCEALNGQPHPITGSKVVLTVAHLDHTPENCADDNLLAGCQRCHLRYDAAHHAANAAASRRAALQTRDLLAQEDR</sequence>
<name>A0A940S6P8_9PROT</name>
<dbReference type="AlphaFoldDB" id="A0A940S6P8"/>
<evidence type="ECO:0000313" key="2">
    <source>
        <dbReference type="Proteomes" id="UP000677537"/>
    </source>
</evidence>
<evidence type="ECO:0000313" key="1">
    <source>
        <dbReference type="EMBL" id="MBP0492223.1"/>
    </source>
</evidence>
<organism evidence="1 2">
    <name type="scientific">Roseomonas indoligenes</name>
    <dbReference type="NCBI Taxonomy" id="2820811"/>
    <lineage>
        <taxon>Bacteria</taxon>
        <taxon>Pseudomonadati</taxon>
        <taxon>Pseudomonadota</taxon>
        <taxon>Alphaproteobacteria</taxon>
        <taxon>Acetobacterales</taxon>
        <taxon>Roseomonadaceae</taxon>
        <taxon>Roseomonas</taxon>
    </lineage>
</organism>
<reference evidence="1" key="1">
    <citation type="submission" date="2021-03" db="EMBL/GenBank/DDBJ databases">
        <authorList>
            <person name="So Y."/>
        </authorList>
    </citation>
    <scope>NUCLEOTIDE SEQUENCE</scope>
    <source>
        <strain evidence="1">SG15</strain>
    </source>
</reference>
<accession>A0A940S6P8</accession>
<dbReference type="EMBL" id="JAGIZA010000003">
    <property type="protein sequence ID" value="MBP0492223.1"/>
    <property type="molecule type" value="Genomic_DNA"/>
</dbReference>
<dbReference type="Proteomes" id="UP000677537">
    <property type="component" value="Unassembled WGS sequence"/>
</dbReference>
<proteinExistence type="predicted"/>
<keyword evidence="2" id="KW-1185">Reference proteome</keyword>
<protein>
    <recommendedName>
        <fullName evidence="3">HNH endonuclease</fullName>
    </recommendedName>
</protein>
<evidence type="ECO:0008006" key="3">
    <source>
        <dbReference type="Google" id="ProtNLM"/>
    </source>
</evidence>
<gene>
    <name evidence="1" type="ORF">J5Y10_05455</name>
</gene>